<sequence length="211" mass="23406">MKLYTRWQNSAGERVRIALNLKGLDYDYVSVTTLGAEAYAAINPQGLMPALELDGQIFTQSVAILDLLESRFPQRPLLPADLALRALSIAFGATIASEMHALTVNRVRRYLADHAMDDADVAGWVQHWQREGFVALEALLARREQAWPFCYGEEPGWADLHLVPQVAAARRLSVPLERFPLLVEIAGRCEALPAFIAARPDSQPDFPGKAQ</sequence>
<feature type="domain" description="GST C-terminal" evidence="3">
    <location>
        <begin position="81"/>
        <end position="208"/>
    </location>
</feature>
<protein>
    <submittedName>
        <fullName evidence="4">Maleylacetoacetate isomerase</fullName>
    </submittedName>
</protein>
<dbReference type="InterPro" id="IPR036282">
    <property type="entry name" value="Glutathione-S-Trfase_C_sf"/>
</dbReference>
<dbReference type="Pfam" id="PF13417">
    <property type="entry name" value="GST_N_3"/>
    <property type="match status" value="1"/>
</dbReference>
<evidence type="ECO:0000313" key="5">
    <source>
        <dbReference type="Proteomes" id="UP001161406"/>
    </source>
</evidence>
<dbReference type="InterPro" id="IPR004045">
    <property type="entry name" value="Glutathione_S-Trfase_N"/>
</dbReference>
<name>A0ABQ5UDF7_9HYPH</name>
<dbReference type="SFLD" id="SFLDS00019">
    <property type="entry name" value="Glutathione_Transferase_(cytos"/>
    <property type="match status" value="1"/>
</dbReference>
<reference evidence="4" key="2">
    <citation type="submission" date="2023-01" db="EMBL/GenBank/DDBJ databases">
        <title>Draft genome sequence of Devosia yakushimensis strain NBRC 103855.</title>
        <authorList>
            <person name="Sun Q."/>
            <person name="Mori K."/>
        </authorList>
    </citation>
    <scope>NUCLEOTIDE SEQUENCE</scope>
    <source>
        <strain evidence="4">NBRC 103855</strain>
    </source>
</reference>
<proteinExistence type="inferred from homology"/>
<dbReference type="Gene3D" id="1.20.1050.10">
    <property type="match status" value="1"/>
</dbReference>
<dbReference type="PANTHER" id="PTHR42673:SF4">
    <property type="entry name" value="MALEYLACETOACETATE ISOMERASE"/>
    <property type="match status" value="1"/>
</dbReference>
<comment type="similarity">
    <text evidence="1">Belongs to the GST superfamily. Zeta family.</text>
</comment>
<dbReference type="PANTHER" id="PTHR42673">
    <property type="entry name" value="MALEYLACETOACETATE ISOMERASE"/>
    <property type="match status" value="1"/>
</dbReference>
<organism evidence="4 5">
    <name type="scientific">Devosia yakushimensis</name>
    <dbReference type="NCBI Taxonomy" id="470028"/>
    <lineage>
        <taxon>Bacteria</taxon>
        <taxon>Pseudomonadati</taxon>
        <taxon>Pseudomonadota</taxon>
        <taxon>Alphaproteobacteria</taxon>
        <taxon>Hyphomicrobiales</taxon>
        <taxon>Devosiaceae</taxon>
        <taxon>Devosia</taxon>
    </lineage>
</organism>
<comment type="caution">
    <text evidence="4">The sequence shown here is derived from an EMBL/GenBank/DDBJ whole genome shotgun (WGS) entry which is preliminary data.</text>
</comment>
<dbReference type="InterPro" id="IPR036249">
    <property type="entry name" value="Thioredoxin-like_sf"/>
</dbReference>
<evidence type="ECO:0000259" key="3">
    <source>
        <dbReference type="PROSITE" id="PS50405"/>
    </source>
</evidence>
<dbReference type="GO" id="GO:0016853">
    <property type="term" value="F:isomerase activity"/>
    <property type="evidence" value="ECO:0007669"/>
    <property type="project" value="UniProtKB-KW"/>
</dbReference>
<keyword evidence="4" id="KW-0413">Isomerase</keyword>
<dbReference type="RefSeq" id="WP_284389121.1">
    <property type="nucleotide sequence ID" value="NZ_BSNG01000001.1"/>
</dbReference>
<dbReference type="InterPro" id="IPR005955">
    <property type="entry name" value="GST_Zeta"/>
</dbReference>
<dbReference type="SFLD" id="SFLDG00358">
    <property type="entry name" value="Main_(cytGST)"/>
    <property type="match status" value="1"/>
</dbReference>
<dbReference type="InterPro" id="IPR010987">
    <property type="entry name" value="Glutathione-S-Trfase_C-like"/>
</dbReference>
<dbReference type="NCBIfam" id="TIGR01262">
    <property type="entry name" value="maiA"/>
    <property type="match status" value="1"/>
</dbReference>
<dbReference type="SUPFAM" id="SSF52833">
    <property type="entry name" value="Thioredoxin-like"/>
    <property type="match status" value="1"/>
</dbReference>
<evidence type="ECO:0000256" key="1">
    <source>
        <dbReference type="ARBA" id="ARBA00010007"/>
    </source>
</evidence>
<dbReference type="PROSITE" id="PS50405">
    <property type="entry name" value="GST_CTER"/>
    <property type="match status" value="1"/>
</dbReference>
<dbReference type="InterPro" id="IPR040079">
    <property type="entry name" value="Glutathione_S-Trfase"/>
</dbReference>
<reference evidence="4" key="1">
    <citation type="journal article" date="2014" name="Int. J. Syst. Evol. Microbiol.">
        <title>Complete genome of a new Firmicutes species belonging to the dominant human colonic microbiota ('Ruminococcus bicirculans') reveals two chromosomes and a selective capacity to utilize plant glucans.</title>
        <authorList>
            <consortium name="NISC Comparative Sequencing Program"/>
            <person name="Wegmann U."/>
            <person name="Louis P."/>
            <person name="Goesmann A."/>
            <person name="Henrissat B."/>
            <person name="Duncan S.H."/>
            <person name="Flint H.J."/>
        </authorList>
    </citation>
    <scope>NUCLEOTIDE SEQUENCE</scope>
    <source>
        <strain evidence="4">NBRC 103855</strain>
    </source>
</reference>
<dbReference type="PROSITE" id="PS50404">
    <property type="entry name" value="GST_NTER"/>
    <property type="match status" value="1"/>
</dbReference>
<feature type="domain" description="GST N-terminal" evidence="2">
    <location>
        <begin position="1"/>
        <end position="76"/>
    </location>
</feature>
<keyword evidence="5" id="KW-1185">Reference proteome</keyword>
<dbReference type="EMBL" id="BSNG01000001">
    <property type="protein sequence ID" value="GLQ09387.1"/>
    <property type="molecule type" value="Genomic_DNA"/>
</dbReference>
<evidence type="ECO:0000259" key="2">
    <source>
        <dbReference type="PROSITE" id="PS50404"/>
    </source>
</evidence>
<gene>
    <name evidence="4" type="ORF">GCM10007913_13190</name>
</gene>
<dbReference type="Proteomes" id="UP001161406">
    <property type="component" value="Unassembled WGS sequence"/>
</dbReference>
<dbReference type="Gene3D" id="3.40.30.10">
    <property type="entry name" value="Glutaredoxin"/>
    <property type="match status" value="1"/>
</dbReference>
<dbReference type="SUPFAM" id="SSF47616">
    <property type="entry name" value="GST C-terminal domain-like"/>
    <property type="match status" value="1"/>
</dbReference>
<accession>A0ABQ5UDF7</accession>
<evidence type="ECO:0000313" key="4">
    <source>
        <dbReference type="EMBL" id="GLQ09387.1"/>
    </source>
</evidence>